<proteinExistence type="predicted"/>
<dbReference type="EMBL" id="CAEZTT010000079">
    <property type="protein sequence ID" value="CAB4578511.1"/>
    <property type="molecule type" value="Genomic_DNA"/>
</dbReference>
<reference evidence="2" key="1">
    <citation type="submission" date="2020-05" db="EMBL/GenBank/DDBJ databases">
        <authorList>
            <person name="Chiriac C."/>
            <person name="Salcher M."/>
            <person name="Ghai R."/>
            <person name="Kavagutti S V."/>
        </authorList>
    </citation>
    <scope>NUCLEOTIDE SEQUENCE</scope>
</reference>
<evidence type="ECO:0000256" key="1">
    <source>
        <dbReference type="SAM" id="MobiDB-lite"/>
    </source>
</evidence>
<dbReference type="AlphaFoldDB" id="A0A6J6EPF9"/>
<organism evidence="2">
    <name type="scientific">freshwater metagenome</name>
    <dbReference type="NCBI Taxonomy" id="449393"/>
    <lineage>
        <taxon>unclassified sequences</taxon>
        <taxon>metagenomes</taxon>
        <taxon>ecological metagenomes</taxon>
    </lineage>
</organism>
<accession>A0A6J6EPF9</accession>
<name>A0A6J6EPF9_9ZZZZ</name>
<sequence>MSGSYTRSRDEYLKGDTRKRVRSDAENFDFLEDIEGGRRGIRKTRRDSRKTRRDSRKTRRDSRKTRRERQATRRRTRKM</sequence>
<feature type="compositionally biased region" description="Basic residues" evidence="1">
    <location>
        <begin position="39"/>
        <end position="79"/>
    </location>
</feature>
<feature type="region of interest" description="Disordered" evidence="1">
    <location>
        <begin position="34"/>
        <end position="79"/>
    </location>
</feature>
<evidence type="ECO:0000313" key="2">
    <source>
        <dbReference type="EMBL" id="CAB4578511.1"/>
    </source>
</evidence>
<protein>
    <submittedName>
        <fullName evidence="2">Unannotated protein</fullName>
    </submittedName>
</protein>
<gene>
    <name evidence="2" type="ORF">UFOPK1726_00732</name>
</gene>